<protein>
    <recommendedName>
        <fullName evidence="7">Dihydrolipoamide dehydrogenase</fullName>
    </recommendedName>
</protein>
<dbReference type="GO" id="GO:0005739">
    <property type="term" value="C:mitochondrion"/>
    <property type="evidence" value="ECO:0007669"/>
    <property type="project" value="TreeGrafter"/>
</dbReference>
<dbReference type="PRINTS" id="PR00411">
    <property type="entry name" value="PNDRDTASEI"/>
</dbReference>
<evidence type="ECO:0000256" key="2">
    <source>
        <dbReference type="ARBA" id="ARBA00007532"/>
    </source>
</evidence>
<keyword evidence="3" id="KW-0285">Flavoprotein</keyword>
<organism evidence="10 11">
    <name type="scientific">Protopolystoma xenopodis</name>
    <dbReference type="NCBI Taxonomy" id="117903"/>
    <lineage>
        <taxon>Eukaryota</taxon>
        <taxon>Metazoa</taxon>
        <taxon>Spiralia</taxon>
        <taxon>Lophotrochozoa</taxon>
        <taxon>Platyhelminthes</taxon>
        <taxon>Monogenea</taxon>
        <taxon>Polyopisthocotylea</taxon>
        <taxon>Polystomatidea</taxon>
        <taxon>Polystomatidae</taxon>
        <taxon>Protopolystoma</taxon>
    </lineage>
</organism>
<dbReference type="InterPro" id="IPR004099">
    <property type="entry name" value="Pyr_nucl-diS_OxRdtase_dimer"/>
</dbReference>
<dbReference type="OrthoDB" id="361797at2759"/>
<dbReference type="PANTHER" id="PTHR22912">
    <property type="entry name" value="DISULFIDE OXIDOREDUCTASE"/>
    <property type="match status" value="1"/>
</dbReference>
<keyword evidence="5" id="KW-0560">Oxidoreductase</keyword>
<name>A0A3S5BP58_9PLAT</name>
<dbReference type="SUPFAM" id="SSF55424">
    <property type="entry name" value="FAD/NAD-linked reductases, dimerisation (C-terminal) domain"/>
    <property type="match status" value="1"/>
</dbReference>
<evidence type="ECO:0000256" key="6">
    <source>
        <dbReference type="ARBA" id="ARBA00023027"/>
    </source>
</evidence>
<evidence type="ECO:0000256" key="5">
    <source>
        <dbReference type="ARBA" id="ARBA00023002"/>
    </source>
</evidence>
<feature type="domain" description="Pyridine nucleotide-disulphide oxidoreductase dimerisation" evidence="9">
    <location>
        <begin position="2"/>
        <end position="78"/>
    </location>
</feature>
<dbReference type="GO" id="GO:0050660">
    <property type="term" value="F:flavin adenine dinucleotide binding"/>
    <property type="evidence" value="ECO:0007669"/>
    <property type="project" value="TreeGrafter"/>
</dbReference>
<dbReference type="InterPro" id="IPR016156">
    <property type="entry name" value="FAD/NAD-linked_Rdtase_dimer_sf"/>
</dbReference>
<comment type="caution">
    <text evidence="10">The sequence shown here is derived from an EMBL/GenBank/DDBJ whole genome shotgun (WGS) entry which is preliminary data.</text>
</comment>
<evidence type="ECO:0000313" key="11">
    <source>
        <dbReference type="Proteomes" id="UP000784294"/>
    </source>
</evidence>
<dbReference type="PANTHER" id="PTHR22912:SF151">
    <property type="entry name" value="DIHYDROLIPOYL DEHYDROGENASE, MITOCHONDRIAL"/>
    <property type="match status" value="1"/>
</dbReference>
<evidence type="ECO:0000256" key="1">
    <source>
        <dbReference type="ARBA" id="ARBA00001974"/>
    </source>
</evidence>
<evidence type="ECO:0000313" key="10">
    <source>
        <dbReference type="EMBL" id="VEL32850.1"/>
    </source>
</evidence>
<dbReference type="Gene3D" id="3.30.390.30">
    <property type="match status" value="1"/>
</dbReference>
<dbReference type="GO" id="GO:0006103">
    <property type="term" value="P:2-oxoglutarate metabolic process"/>
    <property type="evidence" value="ECO:0007669"/>
    <property type="project" value="TreeGrafter"/>
</dbReference>
<comment type="cofactor">
    <cofactor evidence="1">
        <name>FAD</name>
        <dbReference type="ChEBI" id="CHEBI:57692"/>
    </cofactor>
</comment>
<keyword evidence="6" id="KW-0520">NAD</keyword>
<keyword evidence="4" id="KW-0274">FAD</keyword>
<dbReference type="AlphaFoldDB" id="A0A3S5BP58"/>
<evidence type="ECO:0000256" key="7">
    <source>
        <dbReference type="ARBA" id="ARBA00031281"/>
    </source>
</evidence>
<keyword evidence="11" id="KW-1185">Reference proteome</keyword>
<dbReference type="GO" id="GO:0004148">
    <property type="term" value="F:dihydrolipoyl dehydrogenase (NADH) activity"/>
    <property type="evidence" value="ECO:0007669"/>
    <property type="project" value="UniProtKB-EC"/>
</dbReference>
<dbReference type="InterPro" id="IPR050151">
    <property type="entry name" value="Class-I_Pyr_Nuc-Dis_Oxidored"/>
</dbReference>
<comment type="similarity">
    <text evidence="2">Belongs to the class-I pyridine nucleotide-disulfide oxidoreductase family.</text>
</comment>
<dbReference type="GO" id="GO:0045252">
    <property type="term" value="C:oxoglutarate dehydrogenase complex"/>
    <property type="evidence" value="ECO:0007669"/>
    <property type="project" value="TreeGrafter"/>
</dbReference>
<accession>A0A3S5BP58</accession>
<evidence type="ECO:0000256" key="3">
    <source>
        <dbReference type="ARBA" id="ARBA00022630"/>
    </source>
</evidence>
<proteinExistence type="inferred from homology"/>
<evidence type="ECO:0000259" key="9">
    <source>
        <dbReference type="Pfam" id="PF02852"/>
    </source>
</evidence>
<dbReference type="Pfam" id="PF02852">
    <property type="entry name" value="Pyr_redox_dim"/>
    <property type="match status" value="1"/>
</dbReference>
<dbReference type="EMBL" id="CAAALY010244759">
    <property type="protein sequence ID" value="VEL32850.1"/>
    <property type="molecule type" value="Genomic_DNA"/>
</dbReference>
<dbReference type="FunFam" id="3.30.390.30:FF:000001">
    <property type="entry name" value="Dihydrolipoyl dehydrogenase"/>
    <property type="match status" value="1"/>
</dbReference>
<comment type="catalytic activity">
    <reaction evidence="8">
        <text>N(6)-[(R)-dihydrolipoyl]-L-lysyl-[protein] + NAD(+) = N(6)-[(R)-lipoyl]-L-lysyl-[protein] + NADH + H(+)</text>
        <dbReference type="Rhea" id="RHEA:15045"/>
        <dbReference type="Rhea" id="RHEA-COMP:10474"/>
        <dbReference type="Rhea" id="RHEA-COMP:10475"/>
        <dbReference type="ChEBI" id="CHEBI:15378"/>
        <dbReference type="ChEBI" id="CHEBI:57540"/>
        <dbReference type="ChEBI" id="CHEBI:57945"/>
        <dbReference type="ChEBI" id="CHEBI:83099"/>
        <dbReference type="ChEBI" id="CHEBI:83100"/>
        <dbReference type="EC" id="1.8.1.4"/>
    </reaction>
</comment>
<reference evidence="10" key="1">
    <citation type="submission" date="2018-11" db="EMBL/GenBank/DDBJ databases">
        <authorList>
            <consortium name="Pathogen Informatics"/>
        </authorList>
    </citation>
    <scope>NUCLEOTIDE SEQUENCE</scope>
</reference>
<sequence length="91" mass="9687">MSANSRAKTNDDVDGLFKVLAHKETDRILGVHLMGPQSGELINEAVLAMEYGASAEDVARVCHAHPVSLTVSEALREASLSAFCGKAINFC</sequence>
<gene>
    <name evidence="10" type="ORF">PXEA_LOCUS26290</name>
</gene>
<dbReference type="Proteomes" id="UP000784294">
    <property type="component" value="Unassembled WGS sequence"/>
</dbReference>
<evidence type="ECO:0000256" key="8">
    <source>
        <dbReference type="ARBA" id="ARBA00049187"/>
    </source>
</evidence>
<evidence type="ECO:0000256" key="4">
    <source>
        <dbReference type="ARBA" id="ARBA00022827"/>
    </source>
</evidence>